<dbReference type="Pfam" id="PF13649">
    <property type="entry name" value="Methyltransf_25"/>
    <property type="match status" value="1"/>
</dbReference>
<dbReference type="InterPro" id="IPR041698">
    <property type="entry name" value="Methyltransf_25"/>
</dbReference>
<comment type="caution">
    <text evidence="2">The sequence shown here is derived from an EMBL/GenBank/DDBJ whole genome shotgun (WGS) entry which is preliminary data.</text>
</comment>
<reference evidence="2" key="1">
    <citation type="journal article" date="2015" name="Genome Announc.">
        <title>Draft Genome Sequence of the Polyhydroxyalkanoate-Producing Bacterium Burkholderia sacchari LMG 19450 Isolated from Brazilian Sugarcane Plantation Soil.</title>
        <authorList>
            <person name="Alexandrino P.M."/>
            <person name="Mendonca T.T."/>
            <person name="Guaman Bautista L.P."/>
            <person name="Cherix J."/>
            <person name="Lozano-Sakalauskas G.C."/>
            <person name="Fujita A."/>
            <person name="Ramos Filho E."/>
            <person name="Long P."/>
            <person name="Padilla G."/>
            <person name="Taciro M.K."/>
            <person name="Gomez J.G."/>
            <person name="Silva L.F."/>
        </authorList>
    </citation>
    <scope>NUCLEOTIDE SEQUENCE</scope>
    <source>
        <strain evidence="2">LMG 19450</strain>
    </source>
</reference>
<dbReference type="PANTHER" id="PTHR43464:SF23">
    <property type="entry name" value="JUVENILE HORMONE ACID O-METHYLTRANSFERASE"/>
    <property type="match status" value="1"/>
</dbReference>
<evidence type="ECO:0000313" key="3">
    <source>
        <dbReference type="Proteomes" id="UP000030460"/>
    </source>
</evidence>
<evidence type="ECO:0000259" key="1">
    <source>
        <dbReference type="Pfam" id="PF13649"/>
    </source>
</evidence>
<dbReference type="Proteomes" id="UP000030460">
    <property type="component" value="Unassembled WGS sequence"/>
</dbReference>
<dbReference type="GO" id="GO:0032259">
    <property type="term" value="P:methylation"/>
    <property type="evidence" value="ECO:0007669"/>
    <property type="project" value="UniProtKB-KW"/>
</dbReference>
<dbReference type="PANTHER" id="PTHR43464">
    <property type="entry name" value="METHYLTRANSFERASE"/>
    <property type="match status" value="1"/>
</dbReference>
<dbReference type="AlphaFoldDB" id="A0A8T6ZD74"/>
<feature type="domain" description="Methyltransferase" evidence="1">
    <location>
        <begin position="46"/>
        <end position="115"/>
    </location>
</feature>
<name>A0A8T6ZD74_9BURK</name>
<keyword evidence="2" id="KW-0489">Methyltransferase</keyword>
<sequence length="123" mass="13627">MTQNIYDDPAFFEGYSRLNRSVQGLDGAPEWPALCALLPDVKGMRVLDLGCGYGWFCRWAAQQAAAAVEGVDVSVRMLERARAMTQAMAQSLPQHASIAWRRADLEALEVAERPMMLLIGAQR</sequence>
<dbReference type="OrthoDB" id="9791837at2"/>
<gene>
    <name evidence="2" type="ORF">NH14_018630</name>
</gene>
<dbReference type="Gene3D" id="3.40.50.150">
    <property type="entry name" value="Vaccinia Virus protein VP39"/>
    <property type="match status" value="1"/>
</dbReference>
<proteinExistence type="predicted"/>
<organism evidence="2 3">
    <name type="scientific">Paraburkholderia sacchari</name>
    <dbReference type="NCBI Taxonomy" id="159450"/>
    <lineage>
        <taxon>Bacteria</taxon>
        <taxon>Pseudomonadati</taxon>
        <taxon>Pseudomonadota</taxon>
        <taxon>Betaproteobacteria</taxon>
        <taxon>Burkholderiales</taxon>
        <taxon>Burkholderiaceae</taxon>
        <taxon>Paraburkholderia</taxon>
    </lineage>
</organism>
<dbReference type="GO" id="GO:0010420">
    <property type="term" value="F:polyprenyldihydroxybenzoate methyltransferase activity"/>
    <property type="evidence" value="ECO:0007669"/>
    <property type="project" value="TreeGrafter"/>
</dbReference>
<keyword evidence="2" id="KW-0808">Transferase</keyword>
<accession>A0A8T6ZD74</accession>
<dbReference type="CDD" id="cd02440">
    <property type="entry name" value="AdoMet_MTases"/>
    <property type="match status" value="1"/>
</dbReference>
<dbReference type="InterPro" id="IPR029063">
    <property type="entry name" value="SAM-dependent_MTases_sf"/>
</dbReference>
<dbReference type="EMBL" id="JTDB02000005">
    <property type="protein sequence ID" value="NLP63147.1"/>
    <property type="molecule type" value="Genomic_DNA"/>
</dbReference>
<keyword evidence="3" id="KW-1185">Reference proteome</keyword>
<reference evidence="2" key="2">
    <citation type="submission" date="2020-04" db="EMBL/GenBank/DDBJ databases">
        <authorList>
            <person name="Alexandrino P."/>
            <person name="Mendonca T."/>
            <person name="Guaman L."/>
            <person name="Cherix J."/>
            <person name="Lozano-Sakalauskas G."/>
            <person name="Fujita A."/>
            <person name="Filho E.R."/>
            <person name="Long P."/>
            <person name="Padilla G."/>
            <person name="Taciro M.K."/>
            <person name="Gomez J.G."/>
            <person name="Silva L.F."/>
            <person name="Torres M."/>
        </authorList>
    </citation>
    <scope>NUCLEOTIDE SEQUENCE</scope>
    <source>
        <strain evidence="2">LMG 19450</strain>
    </source>
</reference>
<dbReference type="SUPFAM" id="SSF53335">
    <property type="entry name" value="S-adenosyl-L-methionine-dependent methyltransferases"/>
    <property type="match status" value="1"/>
</dbReference>
<evidence type="ECO:0000313" key="2">
    <source>
        <dbReference type="EMBL" id="NLP63147.1"/>
    </source>
</evidence>
<protein>
    <submittedName>
        <fullName evidence="2">Class I SAM-dependent methyltransferase</fullName>
    </submittedName>
</protein>